<proteinExistence type="predicted"/>
<comment type="caution">
    <text evidence="1">The sequence shown here is derived from an EMBL/GenBank/DDBJ whole genome shotgun (WGS) entry which is preliminary data.</text>
</comment>
<evidence type="ECO:0000313" key="2">
    <source>
        <dbReference type="Proteomes" id="UP001059596"/>
    </source>
</evidence>
<accession>A0A9P9YMA9</accession>
<dbReference type="AlphaFoldDB" id="A0A9P9YMA9"/>
<name>A0A9P9YMA9_9MUSC</name>
<sequence length="39" mass="4320">MCVMGNTSVICEIKMHNLSVSVASRCEQFCIICTAHCRT</sequence>
<reference evidence="1" key="1">
    <citation type="journal article" date="2023" name="Genome Biol. Evol.">
        <title>Long-read-based Genome Assembly of Drosophila gunungcola Reveals Fewer Chemosensory Genes in Flower-breeding Species.</title>
        <authorList>
            <person name="Negi A."/>
            <person name="Liao B.Y."/>
            <person name="Yeh S.D."/>
        </authorList>
    </citation>
    <scope>NUCLEOTIDE SEQUENCE</scope>
    <source>
        <strain evidence="1">Sukarami</strain>
    </source>
</reference>
<organism evidence="1 2">
    <name type="scientific">Drosophila gunungcola</name>
    <name type="common">fruit fly</name>
    <dbReference type="NCBI Taxonomy" id="103775"/>
    <lineage>
        <taxon>Eukaryota</taxon>
        <taxon>Metazoa</taxon>
        <taxon>Ecdysozoa</taxon>
        <taxon>Arthropoda</taxon>
        <taxon>Hexapoda</taxon>
        <taxon>Insecta</taxon>
        <taxon>Pterygota</taxon>
        <taxon>Neoptera</taxon>
        <taxon>Endopterygota</taxon>
        <taxon>Diptera</taxon>
        <taxon>Brachycera</taxon>
        <taxon>Muscomorpha</taxon>
        <taxon>Ephydroidea</taxon>
        <taxon>Drosophilidae</taxon>
        <taxon>Drosophila</taxon>
        <taxon>Sophophora</taxon>
    </lineage>
</organism>
<dbReference type="EMBL" id="JAMKOV010000005">
    <property type="protein sequence ID" value="KAI8039618.1"/>
    <property type="molecule type" value="Genomic_DNA"/>
</dbReference>
<evidence type="ECO:0000313" key="1">
    <source>
        <dbReference type="EMBL" id="KAI8039618.1"/>
    </source>
</evidence>
<gene>
    <name evidence="1" type="ORF">M5D96_007038</name>
</gene>
<protein>
    <submittedName>
        <fullName evidence="1">Uncharacterized protein</fullName>
    </submittedName>
</protein>
<dbReference type="Proteomes" id="UP001059596">
    <property type="component" value="Unassembled WGS sequence"/>
</dbReference>
<keyword evidence="2" id="KW-1185">Reference proteome</keyword>